<dbReference type="Gene3D" id="1.20.1070.10">
    <property type="entry name" value="Rhodopsin 7-helix transmembrane proteins"/>
    <property type="match status" value="1"/>
</dbReference>
<feature type="transmembrane region" description="Helical" evidence="6">
    <location>
        <begin position="115"/>
        <end position="139"/>
    </location>
</feature>
<keyword evidence="4 6" id="KW-0472">Membrane</keyword>
<evidence type="ECO:0000256" key="4">
    <source>
        <dbReference type="ARBA" id="ARBA00023136"/>
    </source>
</evidence>
<dbReference type="EMBL" id="BMAT01007186">
    <property type="protein sequence ID" value="GFR59435.1"/>
    <property type="molecule type" value="Genomic_DNA"/>
</dbReference>
<dbReference type="PANTHER" id="PTHR46641">
    <property type="entry name" value="FMRFAMIDE RECEPTOR-RELATED"/>
    <property type="match status" value="1"/>
</dbReference>
<dbReference type="PRINTS" id="PR00237">
    <property type="entry name" value="GPCRRHODOPSN"/>
</dbReference>
<feature type="transmembrane region" description="Helical" evidence="6">
    <location>
        <begin position="26"/>
        <end position="51"/>
    </location>
</feature>
<dbReference type="InterPro" id="IPR017452">
    <property type="entry name" value="GPCR_Rhodpsn_7TM"/>
</dbReference>
<evidence type="ECO:0000256" key="6">
    <source>
        <dbReference type="SAM" id="Phobius"/>
    </source>
</evidence>
<protein>
    <submittedName>
        <fullName evidence="8">Chemosensory receptor B</fullName>
    </submittedName>
</protein>
<feature type="transmembrane region" description="Helical" evidence="6">
    <location>
        <begin position="206"/>
        <end position="231"/>
    </location>
</feature>
<evidence type="ECO:0000313" key="8">
    <source>
        <dbReference type="EMBL" id="GFR59435.1"/>
    </source>
</evidence>
<feature type="transmembrane region" description="Helical" evidence="6">
    <location>
        <begin position="312"/>
        <end position="336"/>
    </location>
</feature>
<dbReference type="AlphaFoldDB" id="A0AAV4EF73"/>
<dbReference type="PANTHER" id="PTHR46641:SF18">
    <property type="entry name" value="G-PROTEIN COUPLED RECEPTORS FAMILY 1 PROFILE DOMAIN-CONTAINING PROTEIN"/>
    <property type="match status" value="1"/>
</dbReference>
<dbReference type="InterPro" id="IPR000276">
    <property type="entry name" value="GPCR_Rhodpsn"/>
</dbReference>
<evidence type="ECO:0000256" key="1">
    <source>
        <dbReference type="ARBA" id="ARBA00004370"/>
    </source>
</evidence>
<feature type="transmembrane region" description="Helical" evidence="6">
    <location>
        <begin position="276"/>
        <end position="300"/>
    </location>
</feature>
<dbReference type="PROSITE" id="PS50262">
    <property type="entry name" value="G_PROTEIN_RECEP_F1_2"/>
    <property type="match status" value="1"/>
</dbReference>
<proteinExistence type="predicted"/>
<evidence type="ECO:0000313" key="9">
    <source>
        <dbReference type="Proteomes" id="UP000762676"/>
    </source>
</evidence>
<comment type="subcellular location">
    <subcellularLocation>
        <location evidence="1">Membrane</location>
    </subcellularLocation>
</comment>
<dbReference type="SUPFAM" id="SSF81321">
    <property type="entry name" value="Family A G protein-coupled receptor-like"/>
    <property type="match status" value="1"/>
</dbReference>
<evidence type="ECO:0000256" key="5">
    <source>
        <dbReference type="SAM" id="MobiDB-lite"/>
    </source>
</evidence>
<name>A0AAV4EF73_9GAST</name>
<dbReference type="GO" id="GO:0004930">
    <property type="term" value="F:G protein-coupled receptor activity"/>
    <property type="evidence" value="ECO:0007669"/>
    <property type="project" value="InterPro"/>
</dbReference>
<keyword evidence="3 6" id="KW-1133">Transmembrane helix</keyword>
<reference evidence="8 9" key="1">
    <citation type="journal article" date="2021" name="Elife">
        <title>Chloroplast acquisition without the gene transfer in kleptoplastic sea slugs, Plakobranchus ocellatus.</title>
        <authorList>
            <person name="Maeda T."/>
            <person name="Takahashi S."/>
            <person name="Yoshida T."/>
            <person name="Shimamura S."/>
            <person name="Takaki Y."/>
            <person name="Nagai Y."/>
            <person name="Toyoda A."/>
            <person name="Suzuki Y."/>
            <person name="Arimoto A."/>
            <person name="Ishii H."/>
            <person name="Satoh N."/>
            <person name="Nishiyama T."/>
            <person name="Hasebe M."/>
            <person name="Maruyama T."/>
            <person name="Minagawa J."/>
            <person name="Obokata J."/>
            <person name="Shigenobu S."/>
        </authorList>
    </citation>
    <scope>NUCLEOTIDE SEQUENCE [LARGE SCALE GENOMIC DNA]</scope>
</reference>
<feature type="transmembrane region" description="Helical" evidence="6">
    <location>
        <begin position="151"/>
        <end position="170"/>
    </location>
</feature>
<comment type="caution">
    <text evidence="8">The sequence shown here is derived from an EMBL/GenBank/DDBJ whole genome shotgun (WGS) entry which is preliminary data.</text>
</comment>
<evidence type="ECO:0000256" key="3">
    <source>
        <dbReference type="ARBA" id="ARBA00022989"/>
    </source>
</evidence>
<gene>
    <name evidence="8" type="ORF">ElyMa_003505600</name>
</gene>
<dbReference type="Proteomes" id="UP000762676">
    <property type="component" value="Unassembled WGS sequence"/>
</dbReference>
<keyword evidence="8" id="KW-0675">Receptor</keyword>
<feature type="region of interest" description="Disordered" evidence="5">
    <location>
        <begin position="242"/>
        <end position="263"/>
    </location>
</feature>
<keyword evidence="2 6" id="KW-0812">Transmembrane</keyword>
<evidence type="ECO:0000256" key="2">
    <source>
        <dbReference type="ARBA" id="ARBA00022692"/>
    </source>
</evidence>
<feature type="domain" description="G-protein coupled receptors family 1 profile" evidence="7">
    <location>
        <begin position="45"/>
        <end position="335"/>
    </location>
</feature>
<sequence length="352" mass="38595">MDTYNGNATKASSSLEALDGLVSENLFWQLMTAILALDLILALVAAAANIVTIRVYKKMGFADSTNISLTALALSDLGCAITAINCVLAIFLPTIPNAPFTFEIFVTSASHPHVMFSRISALITAYIGIERYLCVWIPLKVKRIITTRRTFAAMVIIFSFSIALNLHLSVKFPIGWKFFPDRNRTLLGVLPVTDRGILTLDYVRQVLFSVILPVCTSVIAVFTAILLSLALKRNKTWRDANKALPPSSTASGRKDASLPANLSSTDSKEARAVKMVIAITAVFITSSIPSSIHMVFVFTVPEFEVNGRYSNMYALTGMAFLIADSLNCSANVIIYYKMSSKFRKSLQDIFCS</sequence>
<organism evidence="8 9">
    <name type="scientific">Elysia marginata</name>
    <dbReference type="NCBI Taxonomy" id="1093978"/>
    <lineage>
        <taxon>Eukaryota</taxon>
        <taxon>Metazoa</taxon>
        <taxon>Spiralia</taxon>
        <taxon>Lophotrochozoa</taxon>
        <taxon>Mollusca</taxon>
        <taxon>Gastropoda</taxon>
        <taxon>Heterobranchia</taxon>
        <taxon>Euthyneura</taxon>
        <taxon>Panpulmonata</taxon>
        <taxon>Sacoglossa</taxon>
        <taxon>Placobranchoidea</taxon>
        <taxon>Plakobranchidae</taxon>
        <taxon>Elysia</taxon>
    </lineage>
</organism>
<keyword evidence="9" id="KW-1185">Reference proteome</keyword>
<dbReference type="Pfam" id="PF00001">
    <property type="entry name" value="7tm_1"/>
    <property type="match status" value="1"/>
</dbReference>
<dbReference type="InterPro" id="IPR052954">
    <property type="entry name" value="GPCR-Ligand_Int"/>
</dbReference>
<dbReference type="GO" id="GO:0016020">
    <property type="term" value="C:membrane"/>
    <property type="evidence" value="ECO:0007669"/>
    <property type="project" value="UniProtKB-SubCell"/>
</dbReference>
<evidence type="ECO:0000259" key="7">
    <source>
        <dbReference type="PROSITE" id="PS50262"/>
    </source>
</evidence>
<feature type="transmembrane region" description="Helical" evidence="6">
    <location>
        <begin position="72"/>
        <end position="95"/>
    </location>
</feature>
<accession>A0AAV4EF73</accession>